<dbReference type="OrthoDB" id="9809275at2"/>
<dbReference type="EC" id="2.7.1.-" evidence="4"/>
<dbReference type="AlphaFoldDB" id="A0A857JPF1"/>
<dbReference type="PANTHER" id="PTHR33540:SF1">
    <property type="entry name" value="N-ACETYLMURAMATE_N-ACETYLGLUCOSAMINE KINASE"/>
    <property type="match status" value="1"/>
</dbReference>
<dbReference type="InterPro" id="IPR002575">
    <property type="entry name" value="Aminoglycoside_PTrfase"/>
</dbReference>
<keyword evidence="4" id="KW-0808">Transferase</keyword>
<keyword evidence="2" id="KW-0067">ATP-binding</keyword>
<dbReference type="Gene3D" id="3.30.200.20">
    <property type="entry name" value="Phosphorylase Kinase, domain 1"/>
    <property type="match status" value="1"/>
</dbReference>
<dbReference type="RefSeq" id="WP_160181362.1">
    <property type="nucleotide sequence ID" value="NZ_CP047656.1"/>
</dbReference>
<sequence>MSPLAQRQAQLMDWINHSTPFLCQQLHMVYGDASFRRYFRFTFDERTIIAVDAPPTFEDSEKFALVAESFAANGLRVPDILAADHTLGFYCLNDFGDEQLAHQLNDHSCHQLYPKALALLPKVQQCTATAQATLPAYDHKLFTREFEIFTQWLLDVHLGYRLTAEQHAMLNDTFNVLADNFFEQPKVGVHRDFHSRNLMMLQNNEIGVIDFQDAVVGPITYDAVSLLRDCYRRWPDKWVSNWLAAFQQQFYPQYPLVKFTRWFDLTGMQRHIKASGIFARLHHRDGKSDYLEDIPRTLGYMVDIGKQYPELQAFVQFVEQEVLPSVLALANSAKGKVVLLAGSKR</sequence>
<keyword evidence="1" id="KW-0547">Nucleotide-binding</keyword>
<protein>
    <submittedName>
        <fullName evidence="4">N-acetylmuramate/N-acetylglucosamine kinase</fullName>
        <ecNumber evidence="4">2.7.1.-</ecNumber>
    </submittedName>
</protein>
<dbReference type="SUPFAM" id="SSF56112">
    <property type="entry name" value="Protein kinase-like (PK-like)"/>
    <property type="match status" value="1"/>
</dbReference>
<dbReference type="EMBL" id="CP047656">
    <property type="protein sequence ID" value="QHJ13252.1"/>
    <property type="molecule type" value="Genomic_DNA"/>
</dbReference>
<dbReference type="PANTHER" id="PTHR33540">
    <property type="entry name" value="TRNA THREONYLCARBAMOYLADENOSINE BIOSYNTHESIS PROTEIN TSAE"/>
    <property type="match status" value="1"/>
</dbReference>
<dbReference type="KEGG" id="pmes:FX988_03513"/>
<dbReference type="InterPro" id="IPR011009">
    <property type="entry name" value="Kinase-like_dom_sf"/>
</dbReference>
<evidence type="ECO:0000256" key="1">
    <source>
        <dbReference type="ARBA" id="ARBA00022741"/>
    </source>
</evidence>
<keyword evidence="5" id="KW-1185">Reference proteome</keyword>
<evidence type="ECO:0000259" key="3">
    <source>
        <dbReference type="Pfam" id="PF01636"/>
    </source>
</evidence>
<feature type="domain" description="Aminoglycoside phosphotransferase" evidence="3">
    <location>
        <begin position="31"/>
        <end position="247"/>
    </location>
</feature>
<evidence type="ECO:0000256" key="2">
    <source>
        <dbReference type="ARBA" id="ARBA00022840"/>
    </source>
</evidence>
<accession>A0A857JPF1</accession>
<reference evidence="4 5" key="1">
    <citation type="submission" date="2019-12" db="EMBL/GenBank/DDBJ databases">
        <title>Genome sequencing and assembly of endphytes of Porphyra tenera.</title>
        <authorList>
            <person name="Park J.M."/>
            <person name="Shin R."/>
            <person name="Jo S.H."/>
        </authorList>
    </citation>
    <scope>NUCLEOTIDE SEQUENCE [LARGE SCALE GENOMIC DNA]</scope>
    <source>
        <strain evidence="4 5">GPM4</strain>
    </source>
</reference>
<evidence type="ECO:0000313" key="5">
    <source>
        <dbReference type="Proteomes" id="UP000464524"/>
    </source>
</evidence>
<name>A0A857JPF1_9ALTE</name>
<dbReference type="GO" id="GO:0005524">
    <property type="term" value="F:ATP binding"/>
    <property type="evidence" value="ECO:0007669"/>
    <property type="project" value="UniProtKB-KW"/>
</dbReference>
<dbReference type="Pfam" id="PF01636">
    <property type="entry name" value="APH"/>
    <property type="match status" value="1"/>
</dbReference>
<dbReference type="GO" id="GO:0016301">
    <property type="term" value="F:kinase activity"/>
    <property type="evidence" value="ECO:0007669"/>
    <property type="project" value="UniProtKB-KW"/>
</dbReference>
<dbReference type="Proteomes" id="UP000464524">
    <property type="component" value="Chromosome"/>
</dbReference>
<gene>
    <name evidence="4" type="ORF">FX988_03513</name>
</gene>
<organism evidence="4 5">
    <name type="scientific">Paraglaciecola mesophila</name>
    <dbReference type="NCBI Taxonomy" id="197222"/>
    <lineage>
        <taxon>Bacteria</taxon>
        <taxon>Pseudomonadati</taxon>
        <taxon>Pseudomonadota</taxon>
        <taxon>Gammaproteobacteria</taxon>
        <taxon>Alteromonadales</taxon>
        <taxon>Alteromonadaceae</taxon>
        <taxon>Paraglaciecola</taxon>
    </lineage>
</organism>
<keyword evidence="4" id="KW-0418">Kinase</keyword>
<evidence type="ECO:0000313" key="4">
    <source>
        <dbReference type="EMBL" id="QHJ13252.1"/>
    </source>
</evidence>
<dbReference type="Gene3D" id="3.90.1200.10">
    <property type="match status" value="1"/>
</dbReference>
<proteinExistence type="predicted"/>